<name>A0A699WTY1_TANCI</name>
<protein>
    <submittedName>
        <fullName evidence="2">Uncharacterized protein</fullName>
    </submittedName>
</protein>
<feature type="region of interest" description="Disordered" evidence="1">
    <location>
        <begin position="32"/>
        <end position="75"/>
    </location>
</feature>
<feature type="compositionally biased region" description="Polar residues" evidence="1">
    <location>
        <begin position="65"/>
        <end position="75"/>
    </location>
</feature>
<evidence type="ECO:0000313" key="2">
    <source>
        <dbReference type="EMBL" id="GFD50419.1"/>
    </source>
</evidence>
<evidence type="ECO:0000256" key="1">
    <source>
        <dbReference type="SAM" id="MobiDB-lite"/>
    </source>
</evidence>
<sequence>MLVVRDIAEKAEAQVPVQGDDVHEHVAEEVATDVVPPTPTSPSPSSPVIQSSSPHQSPCSPQQQDAEGSSQLFQQ</sequence>
<accession>A0A699WTY1</accession>
<feature type="non-terminal residue" evidence="2">
    <location>
        <position position="75"/>
    </location>
</feature>
<dbReference type="AlphaFoldDB" id="A0A699WTY1"/>
<proteinExistence type="predicted"/>
<feature type="compositionally biased region" description="Low complexity" evidence="1">
    <location>
        <begin position="46"/>
        <end position="64"/>
    </location>
</feature>
<feature type="compositionally biased region" description="Pro residues" evidence="1">
    <location>
        <begin position="36"/>
        <end position="45"/>
    </location>
</feature>
<reference evidence="2" key="1">
    <citation type="journal article" date="2019" name="Sci. Rep.">
        <title>Draft genome of Tanacetum cinerariifolium, the natural source of mosquito coil.</title>
        <authorList>
            <person name="Yamashiro T."/>
            <person name="Shiraishi A."/>
            <person name="Satake H."/>
            <person name="Nakayama K."/>
        </authorList>
    </citation>
    <scope>NUCLEOTIDE SEQUENCE</scope>
</reference>
<dbReference type="EMBL" id="BKCJ011757175">
    <property type="protein sequence ID" value="GFD50419.1"/>
    <property type="molecule type" value="Genomic_DNA"/>
</dbReference>
<organism evidence="2">
    <name type="scientific">Tanacetum cinerariifolium</name>
    <name type="common">Dalmatian daisy</name>
    <name type="synonym">Chrysanthemum cinerariifolium</name>
    <dbReference type="NCBI Taxonomy" id="118510"/>
    <lineage>
        <taxon>Eukaryota</taxon>
        <taxon>Viridiplantae</taxon>
        <taxon>Streptophyta</taxon>
        <taxon>Embryophyta</taxon>
        <taxon>Tracheophyta</taxon>
        <taxon>Spermatophyta</taxon>
        <taxon>Magnoliopsida</taxon>
        <taxon>eudicotyledons</taxon>
        <taxon>Gunneridae</taxon>
        <taxon>Pentapetalae</taxon>
        <taxon>asterids</taxon>
        <taxon>campanulids</taxon>
        <taxon>Asterales</taxon>
        <taxon>Asteraceae</taxon>
        <taxon>Asteroideae</taxon>
        <taxon>Anthemideae</taxon>
        <taxon>Anthemidinae</taxon>
        <taxon>Tanacetum</taxon>
    </lineage>
</organism>
<gene>
    <name evidence="2" type="ORF">Tci_922388</name>
</gene>
<comment type="caution">
    <text evidence="2">The sequence shown here is derived from an EMBL/GenBank/DDBJ whole genome shotgun (WGS) entry which is preliminary data.</text>
</comment>